<dbReference type="InterPro" id="IPR008928">
    <property type="entry name" value="6-hairpin_glycosidase_sf"/>
</dbReference>
<gene>
    <name evidence="3" type="ORF">IXB50_11590</name>
</gene>
<dbReference type="EMBL" id="JADOES010000020">
    <property type="protein sequence ID" value="MBT9316062.1"/>
    <property type="molecule type" value="Genomic_DNA"/>
</dbReference>
<dbReference type="Proteomes" id="UP000717364">
    <property type="component" value="Unassembled WGS sequence"/>
</dbReference>
<reference evidence="3" key="2">
    <citation type="journal article" date="2021" name="Mar. Drugs">
        <title>Genome Reduction and Secondary Metabolism of the Marine Sponge-Associated Cyanobacterium Leptothoe.</title>
        <authorList>
            <person name="Konstantinou D."/>
            <person name="Popin R.V."/>
            <person name="Fewer D.P."/>
            <person name="Sivonen K."/>
            <person name="Gkelis S."/>
        </authorList>
    </citation>
    <scope>NUCLEOTIDE SEQUENCE</scope>
    <source>
        <strain evidence="3">TAU-MAC 1115</strain>
    </source>
</reference>
<sequence>MLTFGRELCGDLATAETREWLVTNGIGGYASGTVAGVLSRRYHGLLVAALQPPLGRTLLVTKFDESVYAGKRYDLATNRWTDGSVDPEGYRLIESFRLEGTTPVWTFALGNALLEKRIWMQPRENITYVRYHLQRSSAPVELSLRALVNYRDYHSNTQGQGWQMATGQVPHGVYVHGFEQAVPYYLLSNRGEFQLHHDWYQGFDLALERYRGLSDRDDHLCVASLLVELAPGDSVLLAASTMPEPCLDGEAALAVRVAYEQELLDQAFHSSKVSQEQCEFPGPGLTREQFQQLVLAADQFIVDRSLVDEPEGKTVIAGYPWFGDWGRDTMISLPGLTLAAGRPPIARTLIRTFARYLDQGMLPNLFPDAGETPEYNTVDAILWYFEAIRAYYAATGDEQLLREIWPELAAVIDWHQRGTRYNIHLDSDGLIYAGEAGVQLTWMDAKVGDWVVTPRIGKPIEISALWYNALRCMEQFAEILGQPVQDYKTLAQHTLTGFQRFWQGAYCYDVLDGPEGDDGALRPNQIFAVSLPFAGGEAIGSLLTMAQQRAVVEVCGRELLTSHGLRSLAPSHPQYIGTYGGDPLQRDGAYHQGTTWGWLLGPYVEAHYRVYRDATQARSLLRPLVQHLHSGCIGSLSEIFDGDAPMAPRGCFAQAWTVAEVLRVWRLLESSMT</sequence>
<evidence type="ECO:0000313" key="4">
    <source>
        <dbReference type="Proteomes" id="UP000717364"/>
    </source>
</evidence>
<keyword evidence="4" id="KW-1185">Reference proteome</keyword>
<dbReference type="AlphaFoldDB" id="A0A947GK71"/>
<dbReference type="PANTHER" id="PTHR10569:SF2">
    <property type="entry name" value="GLYCOGEN DEBRANCHING ENZYME"/>
    <property type="match status" value="1"/>
</dbReference>
<dbReference type="GO" id="GO:0005980">
    <property type="term" value="P:glycogen catabolic process"/>
    <property type="evidence" value="ECO:0007669"/>
    <property type="project" value="InterPro"/>
</dbReference>
<feature type="domain" description="Glycogen debranching enzyme bacterial and archaeal type N-terminal" evidence="2">
    <location>
        <begin position="18"/>
        <end position="235"/>
    </location>
</feature>
<dbReference type="PANTHER" id="PTHR10569">
    <property type="entry name" value="GLYCOGEN DEBRANCHING ENZYME"/>
    <property type="match status" value="1"/>
</dbReference>
<evidence type="ECO:0000259" key="2">
    <source>
        <dbReference type="Pfam" id="PF12439"/>
    </source>
</evidence>
<evidence type="ECO:0000313" key="3">
    <source>
        <dbReference type="EMBL" id="MBT9316062.1"/>
    </source>
</evidence>
<dbReference type="InterPro" id="IPR032790">
    <property type="entry name" value="GDE_C"/>
</dbReference>
<protein>
    <submittedName>
        <fullName evidence="3">Glycogen debranching enzyme family protein</fullName>
    </submittedName>
</protein>
<evidence type="ECO:0000259" key="1">
    <source>
        <dbReference type="Pfam" id="PF06202"/>
    </source>
</evidence>
<dbReference type="Pfam" id="PF06202">
    <property type="entry name" value="GDE_C"/>
    <property type="match status" value="1"/>
</dbReference>
<dbReference type="InterPro" id="IPR010401">
    <property type="entry name" value="AGL/Gdb1"/>
</dbReference>
<comment type="caution">
    <text evidence="3">The sequence shown here is derived from an EMBL/GenBank/DDBJ whole genome shotgun (WGS) entry which is preliminary data.</text>
</comment>
<dbReference type="Gene3D" id="1.50.10.10">
    <property type="match status" value="1"/>
</dbReference>
<dbReference type="NCBIfam" id="TIGR01561">
    <property type="entry name" value="gde_arch"/>
    <property type="match status" value="1"/>
</dbReference>
<organism evidence="3 4">
    <name type="scientific">Leptothoe spongobia TAU-MAC 1115</name>
    <dbReference type="NCBI Taxonomy" id="1967444"/>
    <lineage>
        <taxon>Bacteria</taxon>
        <taxon>Bacillati</taxon>
        <taxon>Cyanobacteriota</taxon>
        <taxon>Cyanophyceae</taxon>
        <taxon>Nodosilineales</taxon>
        <taxon>Cymatolegaceae</taxon>
        <taxon>Leptothoe</taxon>
        <taxon>Leptothoe spongobia</taxon>
    </lineage>
</organism>
<dbReference type="SUPFAM" id="SSF48208">
    <property type="entry name" value="Six-hairpin glycosidases"/>
    <property type="match status" value="1"/>
</dbReference>
<reference evidence="3" key="1">
    <citation type="submission" date="2020-11" db="EMBL/GenBank/DDBJ databases">
        <authorList>
            <person name="Konstantinou D."/>
            <person name="Gkelis S."/>
            <person name="Popin R."/>
            <person name="Fewer D."/>
            <person name="Sivonen K."/>
        </authorList>
    </citation>
    <scope>NUCLEOTIDE SEQUENCE</scope>
    <source>
        <strain evidence="3">TAU-MAC 1115</strain>
    </source>
</reference>
<dbReference type="InterPro" id="IPR012341">
    <property type="entry name" value="6hp_glycosidase-like_sf"/>
</dbReference>
<dbReference type="InterPro" id="IPR024742">
    <property type="entry name" value="Glycogen_debranch_N"/>
</dbReference>
<name>A0A947GK71_9CYAN</name>
<accession>A0A947GK71</accession>
<feature type="domain" description="Glycogen debranching enzyme C-terminal" evidence="1">
    <location>
        <begin position="296"/>
        <end position="663"/>
    </location>
</feature>
<dbReference type="Pfam" id="PF12439">
    <property type="entry name" value="GDE_N"/>
    <property type="match status" value="1"/>
</dbReference>
<dbReference type="FunFam" id="1.50.10.10:FF:000073">
    <property type="entry name" value="Glycogen debranching enzyme, hypothetical (TreX-like)"/>
    <property type="match status" value="1"/>
</dbReference>
<dbReference type="GO" id="GO:0004134">
    <property type="term" value="F:4-alpha-glucanotransferase activity"/>
    <property type="evidence" value="ECO:0007669"/>
    <property type="project" value="InterPro"/>
</dbReference>
<dbReference type="RefSeq" id="WP_215609127.1">
    <property type="nucleotide sequence ID" value="NZ_JADOES010000020.1"/>
</dbReference>
<dbReference type="GO" id="GO:0004135">
    <property type="term" value="F:amylo-alpha-1,6-glucosidase activity"/>
    <property type="evidence" value="ECO:0007669"/>
    <property type="project" value="InterPro"/>
</dbReference>
<dbReference type="InterPro" id="IPR006451">
    <property type="entry name" value="Glycogen_debranch_arc"/>
</dbReference>
<proteinExistence type="predicted"/>